<proteinExistence type="predicted"/>
<evidence type="ECO:0000313" key="2">
    <source>
        <dbReference type="Proteomes" id="UP000238164"/>
    </source>
</evidence>
<organism evidence="1 2">
    <name type="scientific">Micropruina glycogenica</name>
    <dbReference type="NCBI Taxonomy" id="75385"/>
    <lineage>
        <taxon>Bacteria</taxon>
        <taxon>Bacillati</taxon>
        <taxon>Actinomycetota</taxon>
        <taxon>Actinomycetes</taxon>
        <taxon>Propionibacteriales</taxon>
        <taxon>Nocardioidaceae</taxon>
        <taxon>Micropruina</taxon>
    </lineage>
</organism>
<dbReference type="KEGG" id="mgg:MPLG2_0234"/>
<keyword evidence="2" id="KW-1185">Reference proteome</keyword>
<protein>
    <submittedName>
        <fullName evidence="1">Uncharacterized protein</fullName>
    </submittedName>
</protein>
<accession>A0A2N9JCK5</accession>
<name>A0A2N9JCK5_9ACTN</name>
<gene>
    <name evidence="1" type="ORF">MPLG2_0234</name>
</gene>
<sequence>MDVRAVDQTAGADASAVGADEVRVVGARAAGLLALAPDAALGQFEDHPSRLRRTSSFIHSS</sequence>
<reference evidence="1 2" key="1">
    <citation type="submission" date="2018-02" db="EMBL/GenBank/DDBJ databases">
        <authorList>
            <person name="Cohen D.B."/>
            <person name="Kent A.D."/>
        </authorList>
    </citation>
    <scope>NUCLEOTIDE SEQUENCE [LARGE SCALE GENOMIC DNA]</scope>
    <source>
        <strain evidence="1">1</strain>
    </source>
</reference>
<evidence type="ECO:0000313" key="1">
    <source>
        <dbReference type="EMBL" id="SPD85270.1"/>
    </source>
</evidence>
<dbReference type="Proteomes" id="UP000238164">
    <property type="component" value="Chromosome 1"/>
</dbReference>
<dbReference type="AlphaFoldDB" id="A0A2N9JCK5"/>
<dbReference type="EMBL" id="LT985188">
    <property type="protein sequence ID" value="SPD85270.1"/>
    <property type="molecule type" value="Genomic_DNA"/>
</dbReference>